<keyword evidence="3" id="KW-1185">Reference proteome</keyword>
<evidence type="ECO:0000313" key="2">
    <source>
        <dbReference type="EMBL" id="EGO55988.1"/>
    </source>
</evidence>
<dbReference type="VEuPathDB" id="FungiDB:NEUTE1DRAFT_103369"/>
<sequence>MSRRVVIRCFVGTQMAFASPFALEEPQGVCSWILFAGDSLAIVGSALTVLYTCQRISLRTQQLMQKSNPNNFEETNVSDTANRFQPWQIRTANLLVLHAALWAIVRSATHLTFATKQYRRNTQAFDSYESNIYQLEWWRSDTGKLWNVVQTFTWGTLQFFPKAFSPRARTLSLLRDILLVFCFAVLWVLGSCLTTASLGVSLAMLAMVDVIMVSLLLSMFRIQGNATREKVEGVNWRAVQLTNGQ</sequence>
<dbReference type="Proteomes" id="UP000008065">
    <property type="component" value="Unassembled WGS sequence"/>
</dbReference>
<organism evidence="2 3">
    <name type="scientific">Neurospora tetrasperma (strain FGSC 2508 / ATCC MYA-4615 / P0657)</name>
    <dbReference type="NCBI Taxonomy" id="510951"/>
    <lineage>
        <taxon>Eukaryota</taxon>
        <taxon>Fungi</taxon>
        <taxon>Dikarya</taxon>
        <taxon>Ascomycota</taxon>
        <taxon>Pezizomycotina</taxon>
        <taxon>Sordariomycetes</taxon>
        <taxon>Sordariomycetidae</taxon>
        <taxon>Sordariales</taxon>
        <taxon>Sordariaceae</taxon>
        <taxon>Neurospora</taxon>
    </lineage>
</organism>
<gene>
    <name evidence="2" type="ORF">NEUTE1DRAFT_103369</name>
</gene>
<dbReference type="EMBL" id="GL891306">
    <property type="protein sequence ID" value="EGO55988.1"/>
    <property type="molecule type" value="Genomic_DNA"/>
</dbReference>
<feature type="transmembrane region" description="Helical" evidence="1">
    <location>
        <begin position="202"/>
        <end position="220"/>
    </location>
</feature>
<reference evidence="3" key="1">
    <citation type="journal article" date="2011" name="Genetics">
        <title>Massive changes in genome architecture accompany the transition to self-fertility in the filamentous fungus Neurospora tetrasperma.</title>
        <authorList>
            <person name="Ellison C.E."/>
            <person name="Stajich J.E."/>
            <person name="Jacobson D.J."/>
            <person name="Natvig D.O."/>
            <person name="Lapidus A."/>
            <person name="Foster B."/>
            <person name="Aerts A."/>
            <person name="Riley R."/>
            <person name="Lindquist E.A."/>
            <person name="Grigoriev I.V."/>
            <person name="Taylor J.W."/>
        </authorList>
    </citation>
    <scope>NUCLEOTIDE SEQUENCE [LARGE SCALE GENOMIC DNA]</scope>
    <source>
        <strain evidence="3">FGSC 2508 / P0657</strain>
    </source>
</reference>
<proteinExistence type="predicted"/>
<dbReference type="OrthoDB" id="10493708at2759"/>
<dbReference type="HOGENOM" id="CLU_1133862_0_0_1"/>
<dbReference type="GeneID" id="20822004"/>
<evidence type="ECO:0000313" key="3">
    <source>
        <dbReference type="Proteomes" id="UP000008065"/>
    </source>
</evidence>
<protein>
    <submittedName>
        <fullName evidence="2">Uncharacterized protein</fullName>
    </submittedName>
</protein>
<evidence type="ECO:0000256" key="1">
    <source>
        <dbReference type="SAM" id="Phobius"/>
    </source>
</evidence>
<keyword evidence="1" id="KW-0812">Transmembrane</keyword>
<dbReference type="AlphaFoldDB" id="F8MT06"/>
<accession>F8MT06</accession>
<keyword evidence="1" id="KW-0472">Membrane</keyword>
<name>F8MT06_NEUT8</name>
<keyword evidence="1" id="KW-1133">Transmembrane helix</keyword>
<dbReference type="RefSeq" id="XP_009853746.1">
    <property type="nucleotide sequence ID" value="XM_009855444.1"/>
</dbReference>
<dbReference type="KEGG" id="nte:NEUTE1DRAFT103369"/>
<feature type="transmembrane region" description="Helical" evidence="1">
    <location>
        <begin position="177"/>
        <end position="196"/>
    </location>
</feature>